<keyword evidence="1" id="KW-1015">Disulfide bond</keyword>
<dbReference type="Pfam" id="PF08742">
    <property type="entry name" value="C8"/>
    <property type="match status" value="1"/>
</dbReference>
<sequence length="797" mass="88789">MECPPCGLGEQWYLTARCGCLCKSCPWGTQICPSNNYCLNTTNWCDGVEDCPDDEVNCPSTPIPVCPSTPFCPSHFVLAGKESRTGCPVYTCIPPTTPPTTTLAMPCPKPVCPEGFDLSFTPKQLYEMCDRYDCIPTPTTLAPPPCPERECPEGYKAFDTVSQGSLFGEDAESLFCPDYECLPEDETAICPPPQCPERYETVIADSQSILDSCPAYECTVIITTTVCPLPSCPEGMQLLYIRDNDTSVCQKYTCILITTPSQTMTPIPTPAPCEHRVPVCSAGEEIYQSNPTTEPCPEFSCKSIGKPPTSTTMAPDDLLARVECKIDGHNFNTFDGSVLNIEPCNHILAKDKIYDEWNISINNKCNITGDCDQYLKVTQDQKVFNLNPDLTITWDKNDYTVNQIQHLSSSNKNFTVSRIGNSVQFQSQTHDFYVEWDINMNVRIGGVDDKEHKVYGLCGFYTRNRADDKTKPDGNLAVSTQEFGKAWTIEGDECKKDQCIKEDNAKAYKLCIRIESEPFTSCHNKVEPSRFLNGCLKEVCGCLQLGKTEEECQCQAIGRYVKQCLEAEPNASLDGWKIATKCYTECGPGEVYQDCFKASCERTCQNIQQDHKACPDRGGRCVSGCFCAPGLVRKGDHCVPPEQCRDCRCEGYGDPHYVSFDRHNFTFNGLCSYVAARDINPLGNHMFQVITRHSKCSDSPVRVCNTAVTILYDSHTVLLEEANNDTVVVLVDEESVINFPQNMNWLTLEKHNDMQVAAVIASIQLEVTYSIENHGFAIKLPSSLYYNKTEGLCGMYH</sequence>
<reference evidence="4 5" key="1">
    <citation type="submission" date="2024-05" db="EMBL/GenBank/DDBJ databases">
        <authorList>
            <person name="Wallberg A."/>
        </authorList>
    </citation>
    <scope>NUCLEOTIDE SEQUENCE [LARGE SCALE GENOMIC DNA]</scope>
</reference>
<organism evidence="4 5">
    <name type="scientific">Meganyctiphanes norvegica</name>
    <name type="common">Northern krill</name>
    <name type="synonym">Thysanopoda norvegica</name>
    <dbReference type="NCBI Taxonomy" id="48144"/>
    <lineage>
        <taxon>Eukaryota</taxon>
        <taxon>Metazoa</taxon>
        <taxon>Ecdysozoa</taxon>
        <taxon>Arthropoda</taxon>
        <taxon>Crustacea</taxon>
        <taxon>Multicrustacea</taxon>
        <taxon>Malacostraca</taxon>
        <taxon>Eumalacostraca</taxon>
        <taxon>Eucarida</taxon>
        <taxon>Euphausiacea</taxon>
        <taxon>Euphausiidae</taxon>
        <taxon>Meganyctiphanes</taxon>
    </lineage>
</organism>
<feature type="non-terminal residue" evidence="4">
    <location>
        <position position="797"/>
    </location>
</feature>
<gene>
    <name evidence="4" type="ORF">MNOR_LOCUS21364</name>
</gene>
<dbReference type="Proteomes" id="UP001497623">
    <property type="component" value="Unassembled WGS sequence"/>
</dbReference>
<comment type="caution">
    <text evidence="4">The sequence shown here is derived from an EMBL/GenBank/DDBJ whole genome shotgun (WGS) entry which is preliminary data.</text>
</comment>
<keyword evidence="5" id="KW-1185">Reference proteome</keyword>
<dbReference type="EMBL" id="CAXKWB010017145">
    <property type="protein sequence ID" value="CAL4118103.1"/>
    <property type="molecule type" value="Genomic_DNA"/>
</dbReference>
<dbReference type="Gene3D" id="2.10.25.10">
    <property type="entry name" value="Laminin"/>
    <property type="match status" value="1"/>
</dbReference>
<feature type="domain" description="VWFD" evidence="3">
    <location>
        <begin position="320"/>
        <end position="495"/>
    </location>
</feature>
<evidence type="ECO:0000313" key="5">
    <source>
        <dbReference type="Proteomes" id="UP001497623"/>
    </source>
</evidence>
<dbReference type="SMART" id="SM00216">
    <property type="entry name" value="VWD"/>
    <property type="match status" value="2"/>
</dbReference>
<feature type="domain" description="VWFD" evidence="3">
    <location>
        <begin position="647"/>
        <end position="797"/>
    </location>
</feature>
<dbReference type="Pfam" id="PF01826">
    <property type="entry name" value="TIL"/>
    <property type="match status" value="1"/>
</dbReference>
<dbReference type="SUPFAM" id="SSF57567">
    <property type="entry name" value="Serine protease inhibitors"/>
    <property type="match status" value="1"/>
</dbReference>
<dbReference type="PANTHER" id="PTHR11339">
    <property type="entry name" value="EXTRACELLULAR MATRIX GLYCOPROTEIN RELATED"/>
    <property type="match status" value="1"/>
</dbReference>
<dbReference type="PANTHER" id="PTHR11339:SF402">
    <property type="entry name" value="VWFD DOMAIN-CONTAINING PROTEIN"/>
    <property type="match status" value="1"/>
</dbReference>
<accession>A0AAV2RBD5</accession>
<evidence type="ECO:0000313" key="4">
    <source>
        <dbReference type="EMBL" id="CAL4118103.1"/>
    </source>
</evidence>
<dbReference type="InterPro" id="IPR002919">
    <property type="entry name" value="TIL_dom"/>
</dbReference>
<protein>
    <recommendedName>
        <fullName evidence="3">VWFD domain-containing protein</fullName>
    </recommendedName>
</protein>
<dbReference type="PROSITE" id="PS51233">
    <property type="entry name" value="VWFD"/>
    <property type="match status" value="2"/>
</dbReference>
<dbReference type="InterPro" id="IPR014853">
    <property type="entry name" value="VWF/SSPO/ZAN-like_Cys-rich_dom"/>
</dbReference>
<proteinExistence type="predicted"/>
<evidence type="ECO:0000256" key="1">
    <source>
        <dbReference type="ARBA" id="ARBA00023157"/>
    </source>
</evidence>
<name>A0AAV2RBD5_MEGNR</name>
<dbReference type="InterPro" id="IPR001846">
    <property type="entry name" value="VWF_type-D"/>
</dbReference>
<dbReference type="Pfam" id="PF00094">
    <property type="entry name" value="VWD"/>
    <property type="match status" value="2"/>
</dbReference>
<keyword evidence="2" id="KW-0325">Glycoprotein</keyword>
<evidence type="ECO:0000259" key="3">
    <source>
        <dbReference type="PROSITE" id="PS51233"/>
    </source>
</evidence>
<evidence type="ECO:0000256" key="2">
    <source>
        <dbReference type="ARBA" id="ARBA00023180"/>
    </source>
</evidence>
<dbReference type="InterPro" id="IPR036084">
    <property type="entry name" value="Ser_inhib-like_sf"/>
</dbReference>
<dbReference type="AlphaFoldDB" id="A0AAV2RBD5"/>
<dbReference type="InterPro" id="IPR050780">
    <property type="entry name" value="Mucin_vWF_Thrombospondin_sf"/>
</dbReference>
<dbReference type="CDD" id="cd19941">
    <property type="entry name" value="TIL"/>
    <property type="match status" value="1"/>
</dbReference>
<dbReference type="SMART" id="SM00832">
    <property type="entry name" value="C8"/>
    <property type="match status" value="1"/>
</dbReference>